<evidence type="ECO:0000256" key="6">
    <source>
        <dbReference type="ARBA" id="ARBA00022485"/>
    </source>
</evidence>
<evidence type="ECO:0000256" key="14">
    <source>
        <dbReference type="ARBA" id="ARBA00023004"/>
    </source>
</evidence>
<evidence type="ECO:0000256" key="20">
    <source>
        <dbReference type="SAM" id="Phobius"/>
    </source>
</evidence>
<evidence type="ECO:0000256" key="1">
    <source>
        <dbReference type="ARBA" id="ARBA00000085"/>
    </source>
</evidence>
<evidence type="ECO:0000256" key="17">
    <source>
        <dbReference type="ARBA" id="ARBA00024827"/>
    </source>
</evidence>
<dbReference type="InterPro" id="IPR036890">
    <property type="entry name" value="HATPase_C_sf"/>
</dbReference>
<comment type="function">
    <text evidence="17">Member of the two-component regulatory system NreB/NreC involved in the control of dissimilatory nitrate/nitrite reduction in response to oxygen. NreB functions as a direct oxygen sensor histidine kinase which is autophosphorylated, in the absence of oxygen, probably at the conserved histidine residue, and transfers its phosphate group probably to a conserved aspartate residue of NreC. NreB/NreC activates the expression of the nitrate (narGHJI) and nitrite (nir) reductase operons, as well as the putative nitrate transporter gene narT.</text>
</comment>
<comment type="subcellular location">
    <subcellularLocation>
        <location evidence="3">Cytoplasm</location>
    </subcellularLocation>
</comment>
<dbReference type="InterPro" id="IPR003594">
    <property type="entry name" value="HATPase_dom"/>
</dbReference>
<dbReference type="Proteomes" id="UP000535020">
    <property type="component" value="Unassembled WGS sequence"/>
</dbReference>
<dbReference type="PRINTS" id="PR00344">
    <property type="entry name" value="BCTRLSENSOR"/>
</dbReference>
<protein>
    <recommendedName>
        <fullName evidence="5">Oxygen sensor histidine kinase NreB</fullName>
        <ecNumber evidence="4">2.7.13.3</ecNumber>
    </recommendedName>
    <alternativeName>
        <fullName evidence="18">Nitrogen regulation protein B</fullName>
    </alternativeName>
</protein>
<keyword evidence="20" id="KW-0472">Membrane</keyword>
<dbReference type="GO" id="GO:0046872">
    <property type="term" value="F:metal ion binding"/>
    <property type="evidence" value="ECO:0007669"/>
    <property type="project" value="UniProtKB-KW"/>
</dbReference>
<reference evidence="22 23" key="1">
    <citation type="submission" date="2020-07" db="EMBL/GenBank/DDBJ databases">
        <authorList>
            <person name="Sun Q."/>
        </authorList>
    </citation>
    <scope>NUCLEOTIDE SEQUENCE [LARGE SCALE GENOMIC DNA]</scope>
    <source>
        <strain evidence="22 23">MAH-1</strain>
    </source>
</reference>
<evidence type="ECO:0000313" key="23">
    <source>
        <dbReference type="Proteomes" id="UP000535020"/>
    </source>
</evidence>
<keyword evidence="20" id="KW-0812">Transmembrane</keyword>
<keyword evidence="16" id="KW-0411">Iron-sulfur</keyword>
<keyword evidence="12" id="KW-0418">Kinase</keyword>
<keyword evidence="23" id="KW-1185">Reference proteome</keyword>
<dbReference type="SUPFAM" id="SSF55874">
    <property type="entry name" value="ATPase domain of HSP90 chaperone/DNA topoisomerase II/histidine kinase"/>
    <property type="match status" value="1"/>
</dbReference>
<evidence type="ECO:0000256" key="13">
    <source>
        <dbReference type="ARBA" id="ARBA00022840"/>
    </source>
</evidence>
<dbReference type="Pfam" id="PF07730">
    <property type="entry name" value="HisKA_3"/>
    <property type="match status" value="1"/>
</dbReference>
<keyword evidence="11" id="KW-0547">Nucleotide-binding</keyword>
<keyword evidence="6" id="KW-0004">4Fe-4S</keyword>
<keyword evidence="8" id="KW-0597">Phosphoprotein</keyword>
<dbReference type="EMBL" id="JACBJI010000001">
    <property type="protein sequence ID" value="NYA69428.1"/>
    <property type="molecule type" value="Genomic_DNA"/>
</dbReference>
<dbReference type="SMART" id="SM00387">
    <property type="entry name" value="HATPase_c"/>
    <property type="match status" value="1"/>
</dbReference>
<dbReference type="Gene3D" id="3.30.565.10">
    <property type="entry name" value="Histidine kinase-like ATPase, C-terminal domain"/>
    <property type="match status" value="1"/>
</dbReference>
<evidence type="ECO:0000256" key="5">
    <source>
        <dbReference type="ARBA" id="ARBA00017322"/>
    </source>
</evidence>
<evidence type="ECO:0000256" key="16">
    <source>
        <dbReference type="ARBA" id="ARBA00023014"/>
    </source>
</evidence>
<dbReference type="GO" id="GO:0000155">
    <property type="term" value="F:phosphorelay sensor kinase activity"/>
    <property type="evidence" value="ECO:0007669"/>
    <property type="project" value="InterPro"/>
</dbReference>
<keyword evidence="14" id="KW-0408">Iron</keyword>
<comment type="cofactor">
    <cofactor evidence="2">
        <name>[4Fe-4S] cluster</name>
        <dbReference type="ChEBI" id="CHEBI:49883"/>
    </cofactor>
</comment>
<dbReference type="PANTHER" id="PTHR24421:SF10">
    <property type="entry name" value="NITRATE_NITRITE SENSOR PROTEIN NARQ"/>
    <property type="match status" value="1"/>
</dbReference>
<comment type="catalytic activity">
    <reaction evidence="1">
        <text>ATP + protein L-histidine = ADP + protein N-phospho-L-histidine.</text>
        <dbReference type="EC" id="2.7.13.3"/>
    </reaction>
</comment>
<accession>A0A7Y8XYX5</accession>
<evidence type="ECO:0000256" key="3">
    <source>
        <dbReference type="ARBA" id="ARBA00004496"/>
    </source>
</evidence>
<keyword evidence="10" id="KW-0479">Metal-binding</keyword>
<evidence type="ECO:0000256" key="15">
    <source>
        <dbReference type="ARBA" id="ARBA00023012"/>
    </source>
</evidence>
<dbReference type="CDD" id="cd16917">
    <property type="entry name" value="HATPase_UhpB-NarQ-NarX-like"/>
    <property type="match status" value="1"/>
</dbReference>
<keyword evidence="9" id="KW-0808">Transferase</keyword>
<gene>
    <name evidence="22" type="ORF">HZF10_00735</name>
</gene>
<dbReference type="SUPFAM" id="SSF48452">
    <property type="entry name" value="TPR-like"/>
    <property type="match status" value="1"/>
</dbReference>
<dbReference type="PROSITE" id="PS50005">
    <property type="entry name" value="TPR"/>
    <property type="match status" value="1"/>
</dbReference>
<dbReference type="PANTHER" id="PTHR24421">
    <property type="entry name" value="NITRATE/NITRITE SENSOR PROTEIN NARX-RELATED"/>
    <property type="match status" value="1"/>
</dbReference>
<evidence type="ECO:0000256" key="11">
    <source>
        <dbReference type="ARBA" id="ARBA00022741"/>
    </source>
</evidence>
<proteinExistence type="predicted"/>
<dbReference type="InterPro" id="IPR019734">
    <property type="entry name" value="TPR_rpt"/>
</dbReference>
<dbReference type="RefSeq" id="WP_176004245.1">
    <property type="nucleotide sequence ID" value="NZ_JABWMI010000001.1"/>
</dbReference>
<evidence type="ECO:0000256" key="19">
    <source>
        <dbReference type="PROSITE-ProRule" id="PRU00339"/>
    </source>
</evidence>
<dbReference type="InterPro" id="IPR011712">
    <property type="entry name" value="Sig_transdc_His_kin_sub3_dim/P"/>
</dbReference>
<keyword evidence="13" id="KW-0067">ATP-binding</keyword>
<dbReference type="GO" id="GO:0051539">
    <property type="term" value="F:4 iron, 4 sulfur cluster binding"/>
    <property type="evidence" value="ECO:0007669"/>
    <property type="project" value="UniProtKB-KW"/>
</dbReference>
<dbReference type="AlphaFoldDB" id="A0A7Y8XYX5"/>
<name>A0A7Y8XYX5_9FLAO</name>
<dbReference type="Gene3D" id="1.20.5.1930">
    <property type="match status" value="1"/>
</dbReference>
<dbReference type="GO" id="GO:0016020">
    <property type="term" value="C:membrane"/>
    <property type="evidence" value="ECO:0007669"/>
    <property type="project" value="InterPro"/>
</dbReference>
<dbReference type="InterPro" id="IPR005467">
    <property type="entry name" value="His_kinase_dom"/>
</dbReference>
<dbReference type="InterPro" id="IPR011990">
    <property type="entry name" value="TPR-like_helical_dom_sf"/>
</dbReference>
<keyword evidence="20" id="KW-1133">Transmembrane helix</keyword>
<evidence type="ECO:0000256" key="2">
    <source>
        <dbReference type="ARBA" id="ARBA00001966"/>
    </source>
</evidence>
<evidence type="ECO:0000256" key="4">
    <source>
        <dbReference type="ARBA" id="ARBA00012438"/>
    </source>
</evidence>
<keyword evidence="15" id="KW-0902">Two-component regulatory system</keyword>
<evidence type="ECO:0000256" key="18">
    <source>
        <dbReference type="ARBA" id="ARBA00030800"/>
    </source>
</evidence>
<evidence type="ECO:0000256" key="7">
    <source>
        <dbReference type="ARBA" id="ARBA00022490"/>
    </source>
</evidence>
<evidence type="ECO:0000256" key="10">
    <source>
        <dbReference type="ARBA" id="ARBA00022723"/>
    </source>
</evidence>
<dbReference type="Pfam" id="PF02518">
    <property type="entry name" value="HATPase_c"/>
    <property type="match status" value="1"/>
</dbReference>
<organism evidence="22 23">
    <name type="scientific">Flavobacterium agri</name>
    <dbReference type="NCBI Taxonomy" id="2743471"/>
    <lineage>
        <taxon>Bacteria</taxon>
        <taxon>Pseudomonadati</taxon>
        <taxon>Bacteroidota</taxon>
        <taxon>Flavobacteriia</taxon>
        <taxon>Flavobacteriales</taxon>
        <taxon>Flavobacteriaceae</taxon>
        <taxon>Flavobacterium</taxon>
    </lineage>
</organism>
<dbReference type="GO" id="GO:0005524">
    <property type="term" value="F:ATP binding"/>
    <property type="evidence" value="ECO:0007669"/>
    <property type="project" value="UniProtKB-KW"/>
</dbReference>
<evidence type="ECO:0000256" key="12">
    <source>
        <dbReference type="ARBA" id="ARBA00022777"/>
    </source>
</evidence>
<feature type="transmembrane region" description="Helical" evidence="20">
    <location>
        <begin position="338"/>
        <end position="357"/>
    </location>
</feature>
<evidence type="ECO:0000256" key="8">
    <source>
        <dbReference type="ARBA" id="ARBA00022553"/>
    </source>
</evidence>
<sequence>MRNKVFHKGLFFGIALFLTFSARSQKGQDSVAYHIGNGDYLLAKKEAEFLAQRCLKQKNYIKYTEKVIQISDIYRAISDNEKALKVLFAGLKTVQKHGEKVGEIAIYRNISGVYSTMHDTIKSSKYIYTALARAKKIDNDSILFSLNQPLYLLHSYSNSDSTKYYLERTMLYSRRVNTPDAKFMAYNNYFSYLVQREQFETAKKYLDSASTVAFQSGNKKQIALIYTNRGAYYYWTDNFQKAKLEYDKLFALNPQDTTSMDVGGYYYTYADILYQLGQYKQAYLFSDKAFTVADMNYDTRLTKGLADVAASYQIAELEEKRRAEKAELEHQNELRERIMLIFIAVIFITLILFYFFYQNSRLKQKNKLQELQSITQQNLLSATLDARETERKQIASVLHDSISAMLSSAGLQLTAFSSQQGSNDEITKTRQILKEAHDKVRDLSHELVPTLLAKFGLAYALEDLCEKFSTSELQFKYKDDGTVKRYDEDFETRIYFITSELLNNVIKHSGASKARLTLTADNELHLSLKDNGKGFDTSKPDGFGLTQIKARISAMKGKVMISSKPGTGTEIKVSVPLH</sequence>
<evidence type="ECO:0000313" key="22">
    <source>
        <dbReference type="EMBL" id="NYA69428.1"/>
    </source>
</evidence>
<keyword evidence="7" id="KW-0963">Cytoplasm</keyword>
<feature type="domain" description="Histidine kinase" evidence="21">
    <location>
        <begin position="393"/>
        <end position="578"/>
    </location>
</feature>
<dbReference type="EC" id="2.7.13.3" evidence="4"/>
<dbReference type="Gene3D" id="1.25.40.10">
    <property type="entry name" value="Tetratricopeptide repeat domain"/>
    <property type="match status" value="2"/>
</dbReference>
<evidence type="ECO:0000256" key="9">
    <source>
        <dbReference type="ARBA" id="ARBA00022679"/>
    </source>
</evidence>
<dbReference type="GO" id="GO:0046983">
    <property type="term" value="F:protein dimerization activity"/>
    <property type="evidence" value="ECO:0007669"/>
    <property type="project" value="InterPro"/>
</dbReference>
<dbReference type="InterPro" id="IPR050482">
    <property type="entry name" value="Sensor_HK_TwoCompSys"/>
</dbReference>
<dbReference type="GO" id="GO:0005737">
    <property type="term" value="C:cytoplasm"/>
    <property type="evidence" value="ECO:0007669"/>
    <property type="project" value="UniProtKB-SubCell"/>
</dbReference>
<feature type="repeat" description="TPR" evidence="19">
    <location>
        <begin position="223"/>
        <end position="256"/>
    </location>
</feature>
<keyword evidence="19" id="KW-0802">TPR repeat</keyword>
<comment type="caution">
    <text evidence="22">The sequence shown here is derived from an EMBL/GenBank/DDBJ whole genome shotgun (WGS) entry which is preliminary data.</text>
</comment>
<dbReference type="PROSITE" id="PS50109">
    <property type="entry name" value="HIS_KIN"/>
    <property type="match status" value="1"/>
</dbReference>
<evidence type="ECO:0000259" key="21">
    <source>
        <dbReference type="PROSITE" id="PS50109"/>
    </source>
</evidence>
<dbReference type="InterPro" id="IPR004358">
    <property type="entry name" value="Sig_transdc_His_kin-like_C"/>
</dbReference>